<feature type="compositionally biased region" description="Polar residues" evidence="1">
    <location>
        <begin position="392"/>
        <end position="403"/>
    </location>
</feature>
<feature type="region of interest" description="Disordered" evidence="1">
    <location>
        <begin position="534"/>
        <end position="571"/>
    </location>
</feature>
<accession>A0A2V4MYM2</accession>
<evidence type="ECO:0008006" key="5">
    <source>
        <dbReference type="Google" id="ProtNLM"/>
    </source>
</evidence>
<feature type="compositionally biased region" description="Polar residues" evidence="1">
    <location>
        <begin position="332"/>
        <end position="350"/>
    </location>
</feature>
<reference evidence="3 4" key="1">
    <citation type="submission" date="2018-05" db="EMBL/GenBank/DDBJ databases">
        <title>Oceanovita maritima gen. nov., sp. nov., a marine bacterium in the family Rhodobacteraceae isolated from surface seawater of Lundu port Xiamen, China.</title>
        <authorList>
            <person name="Hetharua B.H."/>
            <person name="Min D."/>
            <person name="Liao H."/>
            <person name="Tian Y."/>
        </authorList>
    </citation>
    <scope>NUCLEOTIDE SEQUENCE [LARGE SCALE GENOMIC DNA]</scope>
    <source>
        <strain evidence="3 4">FSX-11</strain>
    </source>
</reference>
<proteinExistence type="predicted"/>
<evidence type="ECO:0000313" key="3">
    <source>
        <dbReference type="EMBL" id="PYC46762.1"/>
    </source>
</evidence>
<dbReference type="EMBL" id="QFVT01000010">
    <property type="protein sequence ID" value="PYC46762.1"/>
    <property type="molecule type" value="Genomic_DNA"/>
</dbReference>
<gene>
    <name evidence="3" type="ORF">DI396_13675</name>
</gene>
<feature type="compositionally biased region" description="Basic and acidic residues" evidence="1">
    <location>
        <begin position="288"/>
        <end position="297"/>
    </location>
</feature>
<keyword evidence="2" id="KW-0812">Transmembrane</keyword>
<comment type="caution">
    <text evidence="3">The sequence shown here is derived from an EMBL/GenBank/DDBJ whole genome shotgun (WGS) entry which is preliminary data.</text>
</comment>
<organism evidence="3 4">
    <name type="scientific">Litorivita pollutaquae</name>
    <dbReference type="NCBI Taxonomy" id="2200892"/>
    <lineage>
        <taxon>Bacteria</taxon>
        <taxon>Pseudomonadati</taxon>
        <taxon>Pseudomonadota</taxon>
        <taxon>Alphaproteobacteria</taxon>
        <taxon>Rhodobacterales</taxon>
        <taxon>Paracoccaceae</taxon>
        <taxon>Litorivita</taxon>
    </lineage>
</organism>
<feature type="compositionally biased region" description="Low complexity" evidence="1">
    <location>
        <begin position="364"/>
        <end position="375"/>
    </location>
</feature>
<feature type="transmembrane region" description="Helical" evidence="2">
    <location>
        <begin position="490"/>
        <end position="513"/>
    </location>
</feature>
<feature type="compositionally biased region" description="Low complexity" evidence="1">
    <location>
        <begin position="202"/>
        <end position="218"/>
    </location>
</feature>
<evidence type="ECO:0000256" key="1">
    <source>
        <dbReference type="SAM" id="MobiDB-lite"/>
    </source>
</evidence>
<keyword evidence="2" id="KW-1133">Transmembrane helix</keyword>
<dbReference type="RefSeq" id="WP_110796763.1">
    <property type="nucleotide sequence ID" value="NZ_KZ826489.1"/>
</dbReference>
<evidence type="ECO:0000256" key="2">
    <source>
        <dbReference type="SAM" id="Phobius"/>
    </source>
</evidence>
<keyword evidence="2" id="KW-0472">Membrane</keyword>
<keyword evidence="4" id="KW-1185">Reference proteome</keyword>
<dbReference type="Proteomes" id="UP000248012">
    <property type="component" value="Unassembled WGS sequence"/>
</dbReference>
<protein>
    <recommendedName>
        <fullName evidence="5">Type IV pilus biogenesis protein PilP</fullName>
    </recommendedName>
</protein>
<sequence>MKPNFALTLSFDGIGLLQRSFPGWLRVGETVSLERPDLADALRELRDMAAALGAEPAGDIACKLVLPNEQIRYQTIQTGEVPGFQRANLARDALDGQTPYPVDELAFDWSAEGELTHIAAVALETLEEAESFAQMHGFAPFSFVATAPASAFLGEPFFGTPARVAALLDDGDTVVRDTNPIRIIGTATPPPLARAAEAMPHADTAPAPQPETAPTAQPSAKAVHSLDPARAPVDDVPVTGATTAPDPGAPVQVTETPDINPSAADARQSAAPTGTDTGKAAKPTLTSEDIHKEDRRTAPAVSFSTVRHTDDGQTPRDSISAAPRLSGVSRDVSGTTAASIPIPASQTDTPRPQRGPLHLSLPEAAAASQDGSATAEEGRTPVPPLGDPPSGAATTTSDQSPSGGNAAKHDGSDTTPAAEKTREDAAFVSRRAAVPHPLPATAPSAARARASAPAQTTPEKPHRRLSIGLGSTALVPADPEIAARGKPKHLGLILTAALLLFLAAVAAWTSLFMDDNVSGLLGRDADIDLAVAPEALPQTPPPDPIEAKVAPEPQPDNAPREGQFPPPALDLGIPVQIPVQEEAQSEMSDAQIDDAYAATGIWQRAPVAGQSPMPDSIDTLYHTSIDPKVPVFDALALPSPKAALSDVLPGNRASPAAAGTRFALDARGFVRATPQGALTPEGVLVHAGKPASQPPQLPQRLTQAPAPTEAETASIIRLATIRPHLRPVDLIEQSERSQLGGRSRLELAAFRPKIRPDLPAQKIEEEQNQTPTEQAVLISKRPEERPRSIAKIVARAEKQTAAVQTAAMVAPRTVAPSIPSSASVAKQATVRGALNLRKVNLIGVSGKPASRSALVRMSNGRIKKVKVGDRIDGGKVVAIGERELRYSKKGRNVVLQMPKG</sequence>
<evidence type="ECO:0000313" key="4">
    <source>
        <dbReference type="Proteomes" id="UP000248012"/>
    </source>
</evidence>
<feature type="region of interest" description="Disordered" evidence="1">
    <location>
        <begin position="199"/>
        <end position="468"/>
    </location>
</feature>
<feature type="compositionally biased region" description="Low complexity" evidence="1">
    <location>
        <begin position="439"/>
        <end position="458"/>
    </location>
</feature>
<name>A0A2V4MYM2_9RHOB</name>
<dbReference type="OrthoDB" id="7870459at2"/>
<dbReference type="AlphaFoldDB" id="A0A2V4MYM2"/>